<organism evidence="2 3">
    <name type="scientific">Verticillium nonalfalfae</name>
    <dbReference type="NCBI Taxonomy" id="1051616"/>
    <lineage>
        <taxon>Eukaryota</taxon>
        <taxon>Fungi</taxon>
        <taxon>Dikarya</taxon>
        <taxon>Ascomycota</taxon>
        <taxon>Pezizomycotina</taxon>
        <taxon>Sordariomycetes</taxon>
        <taxon>Hypocreomycetidae</taxon>
        <taxon>Glomerellales</taxon>
        <taxon>Plectosphaerellaceae</taxon>
        <taxon>Verticillium</taxon>
    </lineage>
</organism>
<dbReference type="Proteomes" id="UP000267145">
    <property type="component" value="Unassembled WGS sequence"/>
</dbReference>
<evidence type="ECO:0000313" key="2">
    <source>
        <dbReference type="EMBL" id="RNJ53249.1"/>
    </source>
</evidence>
<reference evidence="2 3" key="1">
    <citation type="submission" date="2018-10" db="EMBL/GenBank/DDBJ databases">
        <title>Genome sequence of Verticillium nonalfalfae VnAa140.</title>
        <authorList>
            <person name="Stajich J.E."/>
            <person name="Kasson M.T."/>
        </authorList>
    </citation>
    <scope>NUCLEOTIDE SEQUENCE [LARGE SCALE GENOMIC DNA]</scope>
    <source>
        <strain evidence="2 3">VnAa140</strain>
    </source>
</reference>
<feature type="region of interest" description="Disordered" evidence="1">
    <location>
        <begin position="1"/>
        <end position="73"/>
    </location>
</feature>
<comment type="caution">
    <text evidence="2">The sequence shown here is derived from an EMBL/GenBank/DDBJ whole genome shotgun (WGS) entry which is preliminary data.</text>
</comment>
<feature type="compositionally biased region" description="Polar residues" evidence="1">
    <location>
        <begin position="1"/>
        <end position="10"/>
    </location>
</feature>
<sequence>MSSGTTSAMSQLGPAPCVCDSPAGANSQKRRCSQCNGMFEAPAAIDHSRSDEPTVPVGPPRDNGASDCDASTASNVFSGPTLYQAASKTKGNRPGFERDAKPGFNRDSKPGFGPDDNLASAERGKSTVSAERMPCPRPTDSIVDGGGLTEPNLALHELVSRNVPNRHDAFYRALGIIVTTTGGSRNRTELSSEVTTSRRGVTCTSRQVTPVGSSCGSPTSAVREPASGGIAFGDPSTLAGVDVRVGMPLEYPNKEEFFRDLDDTLDE</sequence>
<dbReference type="GeneID" id="39605785"/>
<name>A0A3M9XYA6_9PEZI</name>
<feature type="compositionally biased region" description="Basic and acidic residues" evidence="1">
    <location>
        <begin position="95"/>
        <end position="109"/>
    </location>
</feature>
<keyword evidence="3" id="KW-1185">Reference proteome</keyword>
<gene>
    <name evidence="2" type="ORF">D7B24_002096</name>
</gene>
<dbReference type="EMBL" id="RBVV01000149">
    <property type="protein sequence ID" value="RNJ53249.1"/>
    <property type="molecule type" value="Genomic_DNA"/>
</dbReference>
<evidence type="ECO:0000313" key="3">
    <source>
        <dbReference type="Proteomes" id="UP000267145"/>
    </source>
</evidence>
<evidence type="ECO:0000256" key="1">
    <source>
        <dbReference type="SAM" id="MobiDB-lite"/>
    </source>
</evidence>
<dbReference type="AlphaFoldDB" id="A0A3M9XYA6"/>
<dbReference type="RefSeq" id="XP_028491407.1">
    <property type="nucleotide sequence ID" value="XM_028636312.1"/>
</dbReference>
<accession>A0A3M9XYA6</accession>
<feature type="region of interest" description="Disordered" evidence="1">
    <location>
        <begin position="85"/>
        <end position="148"/>
    </location>
</feature>
<proteinExistence type="predicted"/>
<protein>
    <submittedName>
        <fullName evidence="2">Uncharacterized protein</fullName>
    </submittedName>
</protein>